<proteinExistence type="predicted"/>
<name>A0AAV2FIZ1_9ROSI</name>
<keyword evidence="2" id="KW-1185">Reference proteome</keyword>
<reference evidence="1 2" key="1">
    <citation type="submission" date="2024-04" db="EMBL/GenBank/DDBJ databases">
        <authorList>
            <person name="Fracassetti M."/>
        </authorList>
    </citation>
    <scope>NUCLEOTIDE SEQUENCE [LARGE SCALE GENOMIC DNA]</scope>
</reference>
<protein>
    <submittedName>
        <fullName evidence="1">Uncharacterized protein</fullName>
    </submittedName>
</protein>
<gene>
    <name evidence="1" type="ORF">LTRI10_LOCUS38509</name>
</gene>
<sequence length="97" mass="10797">MGVEMSTSINRPFLPSIPYWLQTGEEMNFPLLACQAVIMLSRSPATSASLFHVISRCSSTSFALDSFSSYCLWHSSNNSVSISRNIFRTLTVNPWTA</sequence>
<organism evidence="1 2">
    <name type="scientific">Linum trigynum</name>
    <dbReference type="NCBI Taxonomy" id="586398"/>
    <lineage>
        <taxon>Eukaryota</taxon>
        <taxon>Viridiplantae</taxon>
        <taxon>Streptophyta</taxon>
        <taxon>Embryophyta</taxon>
        <taxon>Tracheophyta</taxon>
        <taxon>Spermatophyta</taxon>
        <taxon>Magnoliopsida</taxon>
        <taxon>eudicotyledons</taxon>
        <taxon>Gunneridae</taxon>
        <taxon>Pentapetalae</taxon>
        <taxon>rosids</taxon>
        <taxon>fabids</taxon>
        <taxon>Malpighiales</taxon>
        <taxon>Linaceae</taxon>
        <taxon>Linum</taxon>
    </lineage>
</organism>
<evidence type="ECO:0000313" key="2">
    <source>
        <dbReference type="Proteomes" id="UP001497516"/>
    </source>
</evidence>
<dbReference type="Proteomes" id="UP001497516">
    <property type="component" value="Chromosome 6"/>
</dbReference>
<evidence type="ECO:0000313" key="1">
    <source>
        <dbReference type="EMBL" id="CAL1398269.1"/>
    </source>
</evidence>
<dbReference type="AlphaFoldDB" id="A0AAV2FIZ1"/>
<accession>A0AAV2FIZ1</accession>
<dbReference type="EMBL" id="OZ034819">
    <property type="protein sequence ID" value="CAL1398269.1"/>
    <property type="molecule type" value="Genomic_DNA"/>
</dbReference>